<dbReference type="GO" id="GO:0016020">
    <property type="term" value="C:membrane"/>
    <property type="evidence" value="ECO:0007669"/>
    <property type="project" value="UniProtKB-SubCell"/>
</dbReference>
<dbReference type="VEuPathDB" id="TriTrypDB:TM35_000191240"/>
<dbReference type="InterPro" id="IPR023395">
    <property type="entry name" value="MCP_dom_sf"/>
</dbReference>
<comment type="subcellular location">
    <subcellularLocation>
        <location evidence="1">Membrane</location>
        <topology evidence="1">Multi-pass membrane protein</topology>
    </subcellularLocation>
</comment>
<dbReference type="OrthoDB" id="44467at2759"/>
<dbReference type="AlphaFoldDB" id="A0A1X0NUU2"/>
<dbReference type="Pfam" id="PF00153">
    <property type="entry name" value="Mito_carr"/>
    <property type="match status" value="1"/>
</dbReference>
<evidence type="ECO:0008006" key="6">
    <source>
        <dbReference type="Google" id="ProtNLM"/>
    </source>
</evidence>
<name>A0A1X0NUU2_9TRYP</name>
<evidence type="ECO:0000256" key="2">
    <source>
        <dbReference type="ARBA" id="ARBA00022692"/>
    </source>
</evidence>
<dbReference type="GeneID" id="39986402"/>
<comment type="caution">
    <text evidence="4">The sequence shown here is derived from an EMBL/GenBank/DDBJ whole genome shotgun (WGS) entry which is preliminary data.</text>
</comment>
<dbReference type="GO" id="GO:1904983">
    <property type="term" value="P:glycine import into mitochondrion"/>
    <property type="evidence" value="ECO:0007669"/>
    <property type="project" value="TreeGrafter"/>
</dbReference>
<evidence type="ECO:0000256" key="3">
    <source>
        <dbReference type="ARBA" id="ARBA00023136"/>
    </source>
</evidence>
<evidence type="ECO:0000256" key="1">
    <source>
        <dbReference type="ARBA" id="ARBA00004141"/>
    </source>
</evidence>
<dbReference type="GO" id="GO:0015187">
    <property type="term" value="F:glycine transmembrane transporter activity"/>
    <property type="evidence" value="ECO:0007669"/>
    <property type="project" value="TreeGrafter"/>
</dbReference>
<dbReference type="GO" id="GO:0005739">
    <property type="term" value="C:mitochondrion"/>
    <property type="evidence" value="ECO:0007669"/>
    <property type="project" value="TreeGrafter"/>
</dbReference>
<gene>
    <name evidence="4" type="ORF">TM35_000191240</name>
</gene>
<dbReference type="Gene3D" id="1.50.40.10">
    <property type="entry name" value="Mitochondrial carrier domain"/>
    <property type="match status" value="1"/>
</dbReference>
<reference evidence="4 5" key="1">
    <citation type="submission" date="2017-03" db="EMBL/GenBank/DDBJ databases">
        <title>An alternative strategy for trypanosome survival in the mammalian bloodstream revealed through genome and transcriptome analysis of the ubiquitous bovine parasite Trypanosoma (Megatrypanum) theileri.</title>
        <authorList>
            <person name="Kelly S."/>
            <person name="Ivens A."/>
            <person name="Mott A."/>
            <person name="O'Neill E."/>
            <person name="Emms D."/>
            <person name="Macleod O."/>
            <person name="Voorheis P."/>
            <person name="Matthews J."/>
            <person name="Matthews K."/>
            <person name="Carrington M."/>
        </authorList>
    </citation>
    <scope>NUCLEOTIDE SEQUENCE [LARGE SCALE GENOMIC DNA]</scope>
    <source>
        <strain evidence="4">Edinburgh</strain>
    </source>
</reference>
<dbReference type="InterPro" id="IPR018108">
    <property type="entry name" value="MCP_transmembrane"/>
</dbReference>
<dbReference type="PANTHER" id="PTHR46181:SF3">
    <property type="entry name" value="MITOCHONDRIAL GLYCINE TRANSPORTER"/>
    <property type="match status" value="1"/>
</dbReference>
<keyword evidence="5" id="KW-1185">Reference proteome</keyword>
<evidence type="ECO:0000313" key="5">
    <source>
        <dbReference type="Proteomes" id="UP000192257"/>
    </source>
</evidence>
<dbReference type="RefSeq" id="XP_028881946.1">
    <property type="nucleotide sequence ID" value="XM_029026622.1"/>
</dbReference>
<sequence>MTLEHAVNKEGFFYTAAPALMSGAAQAVIFNPFDRALYVRVKFRRNHFLDRRNFEKPFQGFMNAAVYRTLVGASYMFWQDSMRIFIERVMPEYFQASHSPKTNAFLIGATAGSLNGSVLNGMQVVKYRMWNAEVGSSFYAVALDAYKENGLRIFFRGIGATALRDCIFGVVYESCRRATGFKDFLDSYVIFIQHWSKELFGKGMTPGCSVDAGNSTHHGGDVEGSLWKSQKCGMCAFFSNLVAALLASVASSPFNYVRSVIYGAPSGSVPMRYLPLLRSFFYQAYFIYRNGECFNGFIRPKGDVGKPPQTSIGNGSKSCIGSNYNNQNDLLGKEAQQSWRNLIRRSSTRRRHPMAAWRWVNSRLNIGWGSIRVGLGMAIGQSLFHLVQDAVQTL</sequence>
<dbReference type="SUPFAM" id="SSF103506">
    <property type="entry name" value="Mitochondrial carrier"/>
    <property type="match status" value="1"/>
</dbReference>
<dbReference type="Proteomes" id="UP000192257">
    <property type="component" value="Unassembled WGS sequence"/>
</dbReference>
<keyword evidence="3" id="KW-0472">Membrane</keyword>
<organism evidence="4 5">
    <name type="scientific">Trypanosoma theileri</name>
    <dbReference type="NCBI Taxonomy" id="67003"/>
    <lineage>
        <taxon>Eukaryota</taxon>
        <taxon>Discoba</taxon>
        <taxon>Euglenozoa</taxon>
        <taxon>Kinetoplastea</taxon>
        <taxon>Metakinetoplastina</taxon>
        <taxon>Trypanosomatida</taxon>
        <taxon>Trypanosomatidae</taxon>
        <taxon>Trypanosoma</taxon>
    </lineage>
</organism>
<dbReference type="PANTHER" id="PTHR46181">
    <property type="entry name" value="MITOCHONDRIAL GLYCINE TRANSPORTER"/>
    <property type="match status" value="1"/>
</dbReference>
<proteinExistence type="predicted"/>
<accession>A0A1X0NUU2</accession>
<protein>
    <recommendedName>
        <fullName evidence="6">Mitochondrial carrier protein</fullName>
    </recommendedName>
</protein>
<evidence type="ECO:0000313" key="4">
    <source>
        <dbReference type="EMBL" id="ORC87880.1"/>
    </source>
</evidence>
<dbReference type="EMBL" id="NBCO01000019">
    <property type="protein sequence ID" value="ORC87880.1"/>
    <property type="molecule type" value="Genomic_DNA"/>
</dbReference>
<keyword evidence="2" id="KW-0812">Transmembrane</keyword>